<dbReference type="EC" id="3.1.26.4" evidence="2"/>
<dbReference type="PANTHER" id="PTHR37984:SF5">
    <property type="entry name" value="PROTEIN NYNRIN-LIKE"/>
    <property type="match status" value="1"/>
</dbReference>
<keyword evidence="5" id="KW-0540">Nuclease</keyword>
<dbReference type="Pfam" id="PF17921">
    <property type="entry name" value="Integrase_H2C2"/>
    <property type="match status" value="1"/>
</dbReference>
<dbReference type="PROSITE" id="PS50994">
    <property type="entry name" value="INTEGRASE"/>
    <property type="match status" value="1"/>
</dbReference>
<dbReference type="GO" id="GO:0003964">
    <property type="term" value="F:RNA-directed DNA polymerase activity"/>
    <property type="evidence" value="ECO:0007669"/>
    <property type="project" value="UniProtKB-KW"/>
</dbReference>
<evidence type="ECO:0000256" key="9">
    <source>
        <dbReference type="ARBA" id="ARBA00039658"/>
    </source>
</evidence>
<name>A0A8C1PAN6_CYPCA</name>
<dbReference type="InterPro" id="IPR012337">
    <property type="entry name" value="RNaseH-like_sf"/>
</dbReference>
<evidence type="ECO:0000259" key="12">
    <source>
        <dbReference type="PROSITE" id="PS50994"/>
    </source>
</evidence>
<dbReference type="InterPro" id="IPR043502">
    <property type="entry name" value="DNA/RNA_pol_sf"/>
</dbReference>
<keyword evidence="6" id="KW-0255">Endonuclease</keyword>
<evidence type="ECO:0000256" key="8">
    <source>
        <dbReference type="ARBA" id="ARBA00022918"/>
    </source>
</evidence>
<dbReference type="SUPFAM" id="SSF53098">
    <property type="entry name" value="Ribonuclease H-like"/>
    <property type="match status" value="1"/>
</dbReference>
<evidence type="ECO:0000256" key="2">
    <source>
        <dbReference type="ARBA" id="ARBA00012180"/>
    </source>
</evidence>
<dbReference type="Pfam" id="PF02023">
    <property type="entry name" value="SCAN"/>
    <property type="match status" value="1"/>
</dbReference>
<proteinExistence type="inferred from homology"/>
<dbReference type="Gene3D" id="3.30.70.270">
    <property type="match status" value="2"/>
</dbReference>
<dbReference type="Pfam" id="PF17917">
    <property type="entry name" value="RT_RNaseH"/>
    <property type="match status" value="1"/>
</dbReference>
<keyword evidence="14" id="KW-1185">Reference proteome</keyword>
<dbReference type="GO" id="GO:0015074">
    <property type="term" value="P:DNA integration"/>
    <property type="evidence" value="ECO:0007669"/>
    <property type="project" value="InterPro"/>
</dbReference>
<evidence type="ECO:0000256" key="3">
    <source>
        <dbReference type="ARBA" id="ARBA00022679"/>
    </source>
</evidence>
<dbReference type="InterPro" id="IPR003309">
    <property type="entry name" value="SCAN_dom"/>
</dbReference>
<dbReference type="Gene3D" id="3.30.420.10">
    <property type="entry name" value="Ribonuclease H-like superfamily/Ribonuclease H"/>
    <property type="match status" value="1"/>
</dbReference>
<accession>A0A8C1PAN6</accession>
<keyword evidence="8" id="KW-0695">RNA-directed DNA polymerase</keyword>
<dbReference type="InterPro" id="IPR050951">
    <property type="entry name" value="Retrovirus_Pol_polyprotein"/>
</dbReference>
<dbReference type="FunFam" id="3.30.420.10:FF:000032">
    <property type="entry name" value="Retrovirus-related Pol polyprotein from transposon 297-like Protein"/>
    <property type="match status" value="1"/>
</dbReference>
<dbReference type="Proteomes" id="UP000694427">
    <property type="component" value="Unplaced"/>
</dbReference>
<dbReference type="Pfam" id="PF00665">
    <property type="entry name" value="rve"/>
    <property type="match status" value="1"/>
</dbReference>
<evidence type="ECO:0000256" key="6">
    <source>
        <dbReference type="ARBA" id="ARBA00022759"/>
    </source>
</evidence>
<dbReference type="InterPro" id="IPR001584">
    <property type="entry name" value="Integrase_cat-core"/>
</dbReference>
<dbReference type="Gene3D" id="1.10.4020.10">
    <property type="entry name" value="DNA breaking-rejoining enzymes"/>
    <property type="match status" value="1"/>
</dbReference>
<dbReference type="SUPFAM" id="SSF47353">
    <property type="entry name" value="Retrovirus capsid dimerization domain-like"/>
    <property type="match status" value="1"/>
</dbReference>
<keyword evidence="3" id="KW-0808">Transferase</keyword>
<dbReference type="FunFam" id="3.10.20.370:FF:000001">
    <property type="entry name" value="Retrovirus-related Pol polyprotein from transposon 17.6-like protein"/>
    <property type="match status" value="1"/>
</dbReference>
<dbReference type="InterPro" id="IPR036875">
    <property type="entry name" value="Znf_CCHC_sf"/>
</dbReference>
<dbReference type="InterPro" id="IPR041373">
    <property type="entry name" value="RT_RNaseH"/>
</dbReference>
<evidence type="ECO:0000259" key="11">
    <source>
        <dbReference type="PROSITE" id="PS50878"/>
    </source>
</evidence>
<dbReference type="FunFam" id="3.30.70.270:FF:000026">
    <property type="entry name" value="Transposon Ty3-G Gag-Pol polyprotein"/>
    <property type="match status" value="1"/>
</dbReference>
<dbReference type="Pfam" id="PF22938">
    <property type="entry name" value="Integrase_p58_C"/>
    <property type="match status" value="1"/>
</dbReference>
<protein>
    <recommendedName>
        <fullName evidence="9">Gypsy retrotransposon integrase-like protein 1</fullName>
        <ecNumber evidence="2">3.1.26.4</ecNumber>
    </recommendedName>
</protein>
<dbReference type="InterPro" id="IPR043128">
    <property type="entry name" value="Rev_trsase/Diguanyl_cyclase"/>
</dbReference>
<evidence type="ECO:0000256" key="1">
    <source>
        <dbReference type="ARBA" id="ARBA00010879"/>
    </source>
</evidence>
<reference evidence="13" key="2">
    <citation type="submission" date="2025-09" db="UniProtKB">
        <authorList>
            <consortium name="Ensembl"/>
        </authorList>
    </citation>
    <scope>IDENTIFICATION</scope>
</reference>
<dbReference type="InterPro" id="IPR038269">
    <property type="entry name" value="SCAN_sf"/>
</dbReference>
<dbReference type="SUPFAM" id="SSF57756">
    <property type="entry name" value="Retrovirus zinc finger-like domains"/>
    <property type="match status" value="1"/>
</dbReference>
<feature type="domain" description="Integrase catalytic" evidence="12">
    <location>
        <begin position="762"/>
        <end position="920"/>
    </location>
</feature>
<dbReference type="SUPFAM" id="SSF56672">
    <property type="entry name" value="DNA/RNA polymerases"/>
    <property type="match status" value="1"/>
</dbReference>
<dbReference type="Ensembl" id="ENSCCRT00010113845.1">
    <property type="protein sequence ID" value="ENSCCRP00010102491.1"/>
    <property type="gene ID" value="ENSCCRG00010045125.1"/>
</dbReference>
<dbReference type="CDD" id="cd01647">
    <property type="entry name" value="RT_LTR"/>
    <property type="match status" value="1"/>
</dbReference>
<dbReference type="GO" id="GO:0004523">
    <property type="term" value="F:RNA-DNA hybrid ribonuclease activity"/>
    <property type="evidence" value="ECO:0007669"/>
    <property type="project" value="UniProtKB-EC"/>
</dbReference>
<dbReference type="InterPro" id="IPR000477">
    <property type="entry name" value="RT_dom"/>
</dbReference>
<comment type="similarity">
    <text evidence="1">Belongs to the beta type-B retroviral polymerase family. HERV class-II K(HML-2) pol subfamily.</text>
</comment>
<dbReference type="SMART" id="SM00343">
    <property type="entry name" value="ZnF_C2HC"/>
    <property type="match status" value="1"/>
</dbReference>
<dbReference type="Gene3D" id="1.10.340.70">
    <property type="match status" value="1"/>
</dbReference>
<dbReference type="GO" id="GO:0008270">
    <property type="term" value="F:zinc ion binding"/>
    <property type="evidence" value="ECO:0007669"/>
    <property type="project" value="InterPro"/>
</dbReference>
<dbReference type="InterPro" id="IPR036397">
    <property type="entry name" value="RNaseH_sf"/>
</dbReference>
<dbReference type="InterPro" id="IPR054465">
    <property type="entry name" value="Integrase_p58-like_C"/>
</dbReference>
<sequence length="1573" mass="176047">MDTLDKFFAAPSDQVLDTLTKEQLCDVSDHYNFELGLRKNAKLSRIRQVVRTKLAERKVLPSIASMDELEPEGVSTPRESLGESRSNFGLTFEQQKELLEMQQREREAERQLEYNKIKSDREIALERFRLIAEGKIISDTGGDVPIGPARTPDISNMARLLPRFNEKDPDVFFSLFESVADDRGWSDSERTLLLQSVLVGKAQEAFIALSVPERKIYKSVKDAVLKVYELVPEAYRLRFRNWKKGEKQTYTELVRELNCHFNRWCVAVGVSTFEELCNLIVLEQFRNILPDRIAIYINERKVKTAADAAVLSDEYVLTHRQNFKEYNPGRGYREQRIGRFSERSVFSNTATSQSGAREQFRGKADPDACRYCLEKGHWKNECPALKEKGQRSKPGASRPVALAVSGVRARSEFIRTEIRSNPEVGVASSNLSADSLVGSNQYSHSEVIEADVNDYSPFITDGFVSLVGSSVKVPVKILRDTGACESFLLESVLPLSSESSTGNVLVRGIGLQVVTVPLHRIELQSDLVQGEVVIAVRHSLPVDGVHLLLGNNLAGERVWRDVPPPVVVKSVPSIPSGADSSLQSLPEVFPACAVTRAMNRASGTEVLEKNRKPDLQPIVLPDLPSSLSFSDFVVAQKEDSTLSELFAGVLPVEERHSAARGYFVQDGLLVRKWMPQINDVLEDPVFQIVVPVKFRDLILQTAHGDIAGHLGVRKTYDRLMKYFYWPCLKKDVACFIKTCHTCQLTGKPNQVIKPAPLYPIPALGKPFEYLLIDCVGPLPPSKSGCVYLLTVMCQATRYPAAYALRTISTKSVVKALSQFISIFGIPQIIQSDRGSNFTSRMFSEVLEQLHVKHQLSSAYHAQSQGSLERFHQTLKSLLRGYCVQLSKDWEEGLPWLLLAAREVTQESTGFSPNDLVFGHRVRGPLAVLQDKLKCPESPTNLLEYVNGFRRKLFLACEMAVENLTKAQKKMKSWYDRRAEPRIFSLGDQVLALLPIAGSPFLAKYAGPYTVVRQVSDLNYLVSTPDRRRTTQLCHINLLKPYYSRSPVSGAAETGDQVKSVALAAVAGISSFSSHMVAAGGDEDVVSPDDCVLQPRLKNSEKLSELDTLLGHLSKERALEVESLIFNFPALFSDTPSCTHLIQHDIDVGDTEPIRQRFYRVSFEKQQHLETEVKYLLNNGLAEPSYSSWASPCILVSKPDGTYRFCTDYRKLNNITKPDSFPLPRVEDCVDRVGSARFVSKFDLLKGYYQVPLTPRAQEVSAFITPSGLYSYSVMSFGLRNAPATFQRLMNRVVSGLQGCAVYLDDVVVYSDGWSEHLERIQALFTRLVEARLTVNLAKCEFAQATVVYLGKVVGQGQVRPVHAKVVAIDNFPVPATKPELRRFLGMVGYYRGFCANFSTVVAPLTDLLKGRIKFDWTAICQAAFENVKLLLTCAPVLMAPRMDQSFQMQVDASHVGAGAVLLQRDEQGVDRPVCFFSKKFNCHQLNYSTIGKETLALIWGLQHFDVYLSGGAVPVTIYSDHNPLTFLYSLKSPSQRLMRWVLFLQPYSLLIRHIRGVVNIMADALSRAPCEPE</sequence>
<keyword evidence="4" id="KW-0548">Nucleotidyltransferase</keyword>
<dbReference type="Pfam" id="PF00078">
    <property type="entry name" value="RVT_1"/>
    <property type="match status" value="1"/>
</dbReference>
<dbReference type="Gene3D" id="3.10.20.370">
    <property type="match status" value="1"/>
</dbReference>
<reference evidence="13" key="1">
    <citation type="submission" date="2025-08" db="UniProtKB">
        <authorList>
            <consortium name="Ensembl"/>
        </authorList>
    </citation>
    <scope>IDENTIFICATION</scope>
</reference>
<dbReference type="Gene3D" id="4.10.60.10">
    <property type="entry name" value="Zinc finger, CCHC-type"/>
    <property type="match status" value="1"/>
</dbReference>
<evidence type="ECO:0000313" key="14">
    <source>
        <dbReference type="Proteomes" id="UP000694427"/>
    </source>
</evidence>
<evidence type="ECO:0000259" key="10">
    <source>
        <dbReference type="PROSITE" id="PS50804"/>
    </source>
</evidence>
<dbReference type="PROSITE" id="PS50878">
    <property type="entry name" value="RT_POL"/>
    <property type="match status" value="1"/>
</dbReference>
<feature type="domain" description="SCAN box" evidence="10">
    <location>
        <begin position="236"/>
        <end position="314"/>
    </location>
</feature>
<feature type="domain" description="Reverse transcriptase" evidence="11">
    <location>
        <begin position="1176"/>
        <end position="1353"/>
    </location>
</feature>
<evidence type="ECO:0000256" key="7">
    <source>
        <dbReference type="ARBA" id="ARBA00022801"/>
    </source>
</evidence>
<keyword evidence="7" id="KW-0378">Hydrolase</keyword>
<dbReference type="GO" id="GO:0003676">
    <property type="term" value="F:nucleic acid binding"/>
    <property type="evidence" value="ECO:0007669"/>
    <property type="project" value="InterPro"/>
</dbReference>
<evidence type="ECO:0000313" key="13">
    <source>
        <dbReference type="Ensembl" id="ENSCCRP00010102491.1"/>
    </source>
</evidence>
<organism evidence="13 14">
    <name type="scientific">Cyprinus carpio</name>
    <name type="common">Common carp</name>
    <dbReference type="NCBI Taxonomy" id="7962"/>
    <lineage>
        <taxon>Eukaryota</taxon>
        <taxon>Metazoa</taxon>
        <taxon>Chordata</taxon>
        <taxon>Craniata</taxon>
        <taxon>Vertebrata</taxon>
        <taxon>Euteleostomi</taxon>
        <taxon>Actinopterygii</taxon>
        <taxon>Neopterygii</taxon>
        <taxon>Teleostei</taxon>
        <taxon>Ostariophysi</taxon>
        <taxon>Cypriniformes</taxon>
        <taxon>Cyprinidae</taxon>
        <taxon>Cyprininae</taxon>
        <taxon>Cyprinus</taxon>
    </lineage>
</organism>
<dbReference type="InterPro" id="IPR041588">
    <property type="entry name" value="Integrase_H2C2"/>
</dbReference>
<dbReference type="FunFam" id="1.10.340.70:FF:000001">
    <property type="entry name" value="Retrovirus-related Pol polyprotein from transposon gypsy-like Protein"/>
    <property type="match status" value="1"/>
</dbReference>
<evidence type="ECO:0000256" key="5">
    <source>
        <dbReference type="ARBA" id="ARBA00022722"/>
    </source>
</evidence>
<dbReference type="CDD" id="cd09274">
    <property type="entry name" value="RNase_HI_RT_Ty3"/>
    <property type="match status" value="1"/>
</dbReference>
<dbReference type="Gene3D" id="3.10.10.10">
    <property type="entry name" value="HIV Type 1 Reverse Transcriptase, subunit A, domain 1"/>
    <property type="match status" value="1"/>
</dbReference>
<dbReference type="InterPro" id="IPR001878">
    <property type="entry name" value="Znf_CCHC"/>
</dbReference>
<dbReference type="PANTHER" id="PTHR37984">
    <property type="entry name" value="PROTEIN CBG26694"/>
    <property type="match status" value="1"/>
</dbReference>
<dbReference type="PROSITE" id="PS50804">
    <property type="entry name" value="SCAN_BOX"/>
    <property type="match status" value="1"/>
</dbReference>
<evidence type="ECO:0000256" key="4">
    <source>
        <dbReference type="ARBA" id="ARBA00022695"/>
    </source>
</evidence>